<evidence type="ECO:0000313" key="4">
    <source>
        <dbReference type="Proteomes" id="UP001455709"/>
    </source>
</evidence>
<feature type="domain" description="ORC1/DEAH AAA+ ATPase" evidence="2">
    <location>
        <begin position="127"/>
        <end position="276"/>
    </location>
</feature>
<dbReference type="SUPFAM" id="SSF52540">
    <property type="entry name" value="P-loop containing nucleoside triphosphate hydrolases"/>
    <property type="match status" value="1"/>
</dbReference>
<evidence type="ECO:0000259" key="2">
    <source>
        <dbReference type="Pfam" id="PF13401"/>
    </source>
</evidence>
<dbReference type="GO" id="GO:0005524">
    <property type="term" value="F:ATP binding"/>
    <property type="evidence" value="ECO:0007669"/>
    <property type="project" value="UniProtKB-KW"/>
</dbReference>
<evidence type="ECO:0000313" key="3">
    <source>
        <dbReference type="EMBL" id="MEO2217692.1"/>
    </source>
</evidence>
<dbReference type="Proteomes" id="UP001455709">
    <property type="component" value="Unassembled WGS sequence"/>
</dbReference>
<comment type="caution">
    <text evidence="3">The sequence shown here is derived from an EMBL/GenBank/DDBJ whole genome shotgun (WGS) entry which is preliminary data.</text>
</comment>
<protein>
    <submittedName>
        <fullName evidence="3">ATP-binding protein</fullName>
    </submittedName>
</protein>
<reference evidence="3 4" key="1">
    <citation type="submission" date="2024-05" db="EMBL/GenBank/DDBJ databases">
        <authorList>
            <person name="De Oliveira J.P."/>
            <person name="Noriler S.A."/>
            <person name="De Oliveira A.G."/>
            <person name="Sipoli D.S."/>
        </authorList>
    </citation>
    <scope>NUCLEOTIDE SEQUENCE [LARGE SCALE GENOMIC DNA]</scope>
    <source>
        <strain evidence="3 4">LABIM189</strain>
    </source>
</reference>
<dbReference type="Pfam" id="PF13401">
    <property type="entry name" value="AAA_22"/>
    <property type="match status" value="1"/>
</dbReference>
<name>A0ABV0FF03_9NEIS</name>
<dbReference type="Gene3D" id="3.40.50.300">
    <property type="entry name" value="P-loop containing nucleotide triphosphate hydrolases"/>
    <property type="match status" value="1"/>
</dbReference>
<dbReference type="EMBL" id="JBDOJC010000001">
    <property type="protein sequence ID" value="MEO2217692.1"/>
    <property type="molecule type" value="Genomic_DNA"/>
</dbReference>
<dbReference type="InterPro" id="IPR027417">
    <property type="entry name" value="P-loop_NTPase"/>
</dbReference>
<dbReference type="InterPro" id="IPR049945">
    <property type="entry name" value="AAA_22"/>
</dbReference>
<proteinExistence type="predicted"/>
<keyword evidence="3" id="KW-0067">ATP-binding</keyword>
<feature type="region of interest" description="Disordered" evidence="1">
    <location>
        <begin position="429"/>
        <end position="450"/>
    </location>
</feature>
<dbReference type="RefSeq" id="WP_347370789.1">
    <property type="nucleotide sequence ID" value="NZ_JBDOJC010000001.1"/>
</dbReference>
<keyword evidence="3" id="KW-0547">Nucleotide-binding</keyword>
<organism evidence="3 4">
    <name type="scientific">Chromobacterium vaccinii</name>
    <dbReference type="NCBI Taxonomy" id="1108595"/>
    <lineage>
        <taxon>Bacteria</taxon>
        <taxon>Pseudomonadati</taxon>
        <taxon>Pseudomonadota</taxon>
        <taxon>Betaproteobacteria</taxon>
        <taxon>Neisseriales</taxon>
        <taxon>Chromobacteriaceae</taxon>
        <taxon>Chromobacterium</taxon>
    </lineage>
</organism>
<keyword evidence="4" id="KW-1185">Reference proteome</keyword>
<gene>
    <name evidence="3" type="ORF">ABGV49_11555</name>
</gene>
<accession>A0ABV0FF03</accession>
<evidence type="ECO:0000256" key="1">
    <source>
        <dbReference type="SAM" id="MobiDB-lite"/>
    </source>
</evidence>
<sequence length="492" mass="56876">MKAQDHSPTYLRQRIQEYQDNPLIEALPPILSLRQAALHMMYRPPFELEEKSFTVEERWHLLGRLKHIVAPRPSFYQLERTVSRLIRTGYVLRNPCKPETWQSVYKAQVNTPPPLLHRHLTATESEAVVVGLSGMGKTTAIDAVLRIYPQQLIQHQRWRDKPLPIKQLVWLKITCPKNGSILAFCREFARQLDRALGTNEYEEMYSRSRVTTDEAEAMMRQHAATYFLGVLVIDEIQRLSTAKSGGTERLLDFIQNLRDMLKVPIVLVGTYKAVNLFKSEMKDARRASESGLLDFRRPMRRDAEWDKLVERIWHYQWLHTFTPLTSPMLDRLFDLTQGVTDFLVILFKLAQQRVMEDGSETLTEAAIQATYDESLTLLHPAINALRKNTIESLFAFEDLLPPDRYLEELKNTQIPNINHLENELDNLFGPPEHTPASLTSPSKTKKTRRRNHLNDIDDLRHAATQTSPLEFLQKTGQLNADLPSLVQDVPDE</sequence>